<feature type="region of interest" description="Disordered" evidence="1">
    <location>
        <begin position="69"/>
        <end position="115"/>
    </location>
</feature>
<evidence type="ECO:0000256" key="1">
    <source>
        <dbReference type="SAM" id="MobiDB-lite"/>
    </source>
</evidence>
<protein>
    <submittedName>
        <fullName evidence="2">Uncharacterized protein</fullName>
    </submittedName>
</protein>
<feature type="region of interest" description="Disordered" evidence="1">
    <location>
        <begin position="129"/>
        <end position="158"/>
    </location>
</feature>
<organism evidence="2 3">
    <name type="scientific">Paratrimastix pyriformis</name>
    <dbReference type="NCBI Taxonomy" id="342808"/>
    <lineage>
        <taxon>Eukaryota</taxon>
        <taxon>Metamonada</taxon>
        <taxon>Preaxostyla</taxon>
        <taxon>Paratrimastigidae</taxon>
        <taxon>Paratrimastix</taxon>
    </lineage>
</organism>
<reference evidence="2" key="1">
    <citation type="journal article" date="2022" name="bioRxiv">
        <title>Genomics of Preaxostyla Flagellates Illuminates Evolutionary Transitions and the Path Towards Mitochondrial Loss.</title>
        <authorList>
            <person name="Novak L.V.F."/>
            <person name="Treitli S.C."/>
            <person name="Pyrih J."/>
            <person name="Halakuc P."/>
            <person name="Pipaliya S.V."/>
            <person name="Vacek V."/>
            <person name="Brzon O."/>
            <person name="Soukal P."/>
            <person name="Eme L."/>
            <person name="Dacks J.B."/>
            <person name="Karnkowska A."/>
            <person name="Elias M."/>
            <person name="Hampl V."/>
        </authorList>
    </citation>
    <scope>NUCLEOTIDE SEQUENCE</scope>
    <source>
        <strain evidence="2">RCP-MX</strain>
    </source>
</reference>
<dbReference type="Proteomes" id="UP001141327">
    <property type="component" value="Unassembled WGS sequence"/>
</dbReference>
<dbReference type="EMBL" id="JAPMOS010000021">
    <property type="protein sequence ID" value="KAJ4459251.1"/>
    <property type="molecule type" value="Genomic_DNA"/>
</dbReference>
<sequence>MHLSLNPQVTPRARPLYENVYMLSKDRYREVLAIMDGELHIRELVQAAKGAPVPVPSAILAAAPTLAAPTLAPAPSPPALALTPSPPPTHEAAPTPAPVSPPVPAPGTEPEDYSTEVTALLSHEANEDHIRDAEEDADKKPLVSPAGGSAATGAADREGGGCCGCCVVM</sequence>
<evidence type="ECO:0000313" key="2">
    <source>
        <dbReference type="EMBL" id="KAJ4459251.1"/>
    </source>
</evidence>
<accession>A0ABQ8UJ49</accession>
<feature type="compositionally biased region" description="Basic and acidic residues" evidence="1">
    <location>
        <begin position="129"/>
        <end position="141"/>
    </location>
</feature>
<evidence type="ECO:0000313" key="3">
    <source>
        <dbReference type="Proteomes" id="UP001141327"/>
    </source>
</evidence>
<keyword evidence="3" id="KW-1185">Reference proteome</keyword>
<name>A0ABQ8UJ49_9EUKA</name>
<proteinExistence type="predicted"/>
<gene>
    <name evidence="2" type="ORF">PAPYR_4785</name>
</gene>
<feature type="compositionally biased region" description="Pro residues" evidence="1">
    <location>
        <begin position="72"/>
        <end position="107"/>
    </location>
</feature>
<comment type="caution">
    <text evidence="2">The sequence shown here is derived from an EMBL/GenBank/DDBJ whole genome shotgun (WGS) entry which is preliminary data.</text>
</comment>